<keyword evidence="2" id="KW-0349">Heme</keyword>
<dbReference type="AlphaFoldDB" id="F4L2U7"/>
<evidence type="ECO:0000256" key="4">
    <source>
        <dbReference type="ARBA" id="ARBA00023004"/>
    </source>
</evidence>
<dbReference type="CDD" id="cd08916">
    <property type="entry name" value="TrHb3_P"/>
    <property type="match status" value="1"/>
</dbReference>
<keyword evidence="6" id="KW-1185">Reference proteome</keyword>
<dbReference type="InterPro" id="IPR012292">
    <property type="entry name" value="Globin/Proto"/>
</dbReference>
<keyword evidence="4" id="KW-0408">Iron</keyword>
<protein>
    <submittedName>
        <fullName evidence="5">Globin</fullName>
    </submittedName>
</protein>
<sequence length="128" mass="14964">MHTNKSDISTEQDVELMVNSFYTKVNQDPLLSYVFNDFADVDWQSHLPKMYKFWSTLIFGEQSYKGNPFAAHVPLPVDQTHFERWINLFEENMDELFVGEVAEHTKLRAKSIAYVFSTKLAQIKSHTL</sequence>
<dbReference type="InterPro" id="IPR009050">
    <property type="entry name" value="Globin-like_sf"/>
</dbReference>
<dbReference type="InterPro" id="IPR001486">
    <property type="entry name" value="Hemoglobin_trunc"/>
</dbReference>
<keyword evidence="1" id="KW-0813">Transport</keyword>
<evidence type="ECO:0000313" key="5">
    <source>
        <dbReference type="EMBL" id="AEE49627.1"/>
    </source>
</evidence>
<dbReference type="EMBL" id="CP002691">
    <property type="protein sequence ID" value="AEE49627.1"/>
    <property type="molecule type" value="Genomic_DNA"/>
</dbReference>
<reference evidence="5 6" key="1">
    <citation type="journal article" date="2011" name="Stand. Genomic Sci.">
        <title>Complete genome sequence of Haliscomenobacter hydrossis type strain (O).</title>
        <authorList>
            <consortium name="US DOE Joint Genome Institute (JGI-PGF)"/>
            <person name="Daligault H."/>
            <person name="Lapidus A."/>
            <person name="Zeytun A."/>
            <person name="Nolan M."/>
            <person name="Lucas S."/>
            <person name="Del Rio T.G."/>
            <person name="Tice H."/>
            <person name="Cheng J.F."/>
            <person name="Tapia R."/>
            <person name="Han C."/>
            <person name="Goodwin L."/>
            <person name="Pitluck S."/>
            <person name="Liolios K."/>
            <person name="Pagani I."/>
            <person name="Ivanova N."/>
            <person name="Huntemann M."/>
            <person name="Mavromatis K."/>
            <person name="Mikhailova N."/>
            <person name="Pati A."/>
            <person name="Chen A."/>
            <person name="Palaniappan K."/>
            <person name="Land M."/>
            <person name="Hauser L."/>
            <person name="Brambilla E.M."/>
            <person name="Rohde M."/>
            <person name="Verbarg S."/>
            <person name="Goker M."/>
            <person name="Bristow J."/>
            <person name="Eisen J.A."/>
            <person name="Markowitz V."/>
            <person name="Hugenholtz P."/>
            <person name="Kyrpides N.C."/>
            <person name="Klenk H.P."/>
            <person name="Woyke T."/>
        </authorList>
    </citation>
    <scope>NUCLEOTIDE SEQUENCE [LARGE SCALE GENOMIC DNA]</scope>
    <source>
        <strain evidence="6">ATCC 27775 / DSM 1100 / LMG 10767 / O</strain>
    </source>
</reference>
<reference key="2">
    <citation type="submission" date="2011-04" db="EMBL/GenBank/DDBJ databases">
        <title>Complete sequence of chromosome of Haliscomenobacter hydrossis DSM 1100.</title>
        <authorList>
            <consortium name="US DOE Joint Genome Institute (JGI-PGF)"/>
            <person name="Lucas S."/>
            <person name="Han J."/>
            <person name="Lapidus A."/>
            <person name="Bruce D."/>
            <person name="Goodwin L."/>
            <person name="Pitluck S."/>
            <person name="Peters L."/>
            <person name="Kyrpides N."/>
            <person name="Mavromatis K."/>
            <person name="Ivanova N."/>
            <person name="Ovchinnikova G."/>
            <person name="Pagani I."/>
            <person name="Daligault H."/>
            <person name="Detter J.C."/>
            <person name="Han C."/>
            <person name="Land M."/>
            <person name="Hauser L."/>
            <person name="Markowitz V."/>
            <person name="Cheng J.-F."/>
            <person name="Hugenholtz P."/>
            <person name="Woyke T."/>
            <person name="Wu D."/>
            <person name="Verbarg S."/>
            <person name="Frueling A."/>
            <person name="Brambilla E."/>
            <person name="Klenk H.-P."/>
            <person name="Eisen J.A."/>
        </authorList>
    </citation>
    <scope>NUCLEOTIDE SEQUENCE</scope>
    <source>
        <strain>DSM 1100</strain>
    </source>
</reference>
<accession>F4L2U7</accession>
<evidence type="ECO:0000256" key="3">
    <source>
        <dbReference type="ARBA" id="ARBA00022723"/>
    </source>
</evidence>
<dbReference type="GO" id="GO:0020037">
    <property type="term" value="F:heme binding"/>
    <property type="evidence" value="ECO:0007669"/>
    <property type="project" value="InterPro"/>
</dbReference>
<dbReference type="HOGENOM" id="CLU_104957_3_1_10"/>
<dbReference type="SUPFAM" id="SSF46458">
    <property type="entry name" value="Globin-like"/>
    <property type="match status" value="1"/>
</dbReference>
<dbReference type="Gene3D" id="1.10.490.10">
    <property type="entry name" value="Globins"/>
    <property type="match status" value="1"/>
</dbReference>
<keyword evidence="3" id="KW-0479">Metal-binding</keyword>
<dbReference type="KEGG" id="hhy:Halhy_1739"/>
<dbReference type="GO" id="GO:0046872">
    <property type="term" value="F:metal ion binding"/>
    <property type="evidence" value="ECO:0007669"/>
    <property type="project" value="UniProtKB-KW"/>
</dbReference>
<dbReference type="RefSeq" id="WP_013764180.1">
    <property type="nucleotide sequence ID" value="NC_015510.1"/>
</dbReference>
<evidence type="ECO:0000256" key="2">
    <source>
        <dbReference type="ARBA" id="ARBA00022617"/>
    </source>
</evidence>
<proteinExistence type="predicted"/>
<gene>
    <name evidence="5" type="ordered locus">Halhy_1739</name>
</gene>
<organism evidence="5 6">
    <name type="scientific">Haliscomenobacter hydrossis (strain ATCC 27775 / DSM 1100 / LMG 10767 / O)</name>
    <dbReference type="NCBI Taxonomy" id="760192"/>
    <lineage>
        <taxon>Bacteria</taxon>
        <taxon>Pseudomonadati</taxon>
        <taxon>Bacteroidota</taxon>
        <taxon>Saprospiria</taxon>
        <taxon>Saprospirales</taxon>
        <taxon>Haliscomenobacteraceae</taxon>
        <taxon>Haliscomenobacter</taxon>
    </lineage>
</organism>
<evidence type="ECO:0000256" key="1">
    <source>
        <dbReference type="ARBA" id="ARBA00022448"/>
    </source>
</evidence>
<name>F4L2U7_HALH1</name>
<dbReference type="GO" id="GO:0019825">
    <property type="term" value="F:oxygen binding"/>
    <property type="evidence" value="ECO:0007669"/>
    <property type="project" value="InterPro"/>
</dbReference>
<dbReference type="OrthoDB" id="25954at2"/>
<dbReference type="eggNOG" id="COG2346">
    <property type="taxonomic scope" value="Bacteria"/>
</dbReference>
<dbReference type="Proteomes" id="UP000008461">
    <property type="component" value="Chromosome"/>
</dbReference>
<dbReference type="Pfam" id="PF01152">
    <property type="entry name" value="Bac_globin"/>
    <property type="match status" value="1"/>
</dbReference>
<evidence type="ECO:0000313" key="6">
    <source>
        <dbReference type="Proteomes" id="UP000008461"/>
    </source>
</evidence>